<dbReference type="GO" id="GO:0000026">
    <property type="term" value="F:alpha-1,2-mannosyltransferase activity"/>
    <property type="evidence" value="ECO:0007669"/>
    <property type="project" value="TreeGrafter"/>
</dbReference>
<name>A0AAV2YWD7_9STRA</name>
<dbReference type="Proteomes" id="UP001146120">
    <property type="component" value="Unassembled WGS sequence"/>
</dbReference>
<dbReference type="AlphaFoldDB" id="A0AAV2YWD7"/>
<dbReference type="PANTHER" id="PTHR31646">
    <property type="entry name" value="ALPHA-1,2-MANNOSYLTRANSFERASE MNN2"/>
    <property type="match status" value="1"/>
</dbReference>
<dbReference type="InterPro" id="IPR029044">
    <property type="entry name" value="Nucleotide-diphossugar_trans"/>
</dbReference>
<evidence type="ECO:0000256" key="3">
    <source>
        <dbReference type="ARBA" id="ARBA00009105"/>
    </source>
</evidence>
<dbReference type="SUPFAM" id="SSF53448">
    <property type="entry name" value="Nucleotide-diphospho-sugar transferases"/>
    <property type="match status" value="1"/>
</dbReference>
<proteinExistence type="inferred from homology"/>
<evidence type="ECO:0000256" key="4">
    <source>
        <dbReference type="ARBA" id="ARBA00022679"/>
    </source>
</evidence>
<feature type="compositionally biased region" description="Basic residues" evidence="11">
    <location>
        <begin position="10"/>
        <end position="24"/>
    </location>
</feature>
<comment type="subcellular location">
    <subcellularLocation>
        <location evidence="10">Endomembrane system</location>
        <topology evidence="10">Single-pass membrane protein</topology>
    </subcellularLocation>
    <subcellularLocation>
        <location evidence="1">Golgi apparatus membrane</location>
    </subcellularLocation>
    <subcellularLocation>
        <location evidence="2">Membrane</location>
        <topology evidence="2">Single-pass type II membrane protein</topology>
    </subcellularLocation>
</comment>
<reference evidence="12" key="2">
    <citation type="journal article" date="2023" name="Microbiol Resour">
        <title>Decontamination and Annotation of the Draft Genome Sequence of the Oomycete Lagenidium giganteum ARSEF 373.</title>
        <authorList>
            <person name="Morgan W.R."/>
            <person name="Tartar A."/>
        </authorList>
    </citation>
    <scope>NUCLEOTIDE SEQUENCE</scope>
    <source>
        <strain evidence="12">ARSEF 373</strain>
    </source>
</reference>
<evidence type="ECO:0000256" key="11">
    <source>
        <dbReference type="SAM" id="MobiDB-lite"/>
    </source>
</evidence>
<keyword evidence="8" id="KW-0333">Golgi apparatus</keyword>
<sequence>MAVKPMSAQRMRHVWKPRNSRHRPTSPQDAAAPASTWRRNEFECLGWVELDTQSLRPTGRKRECWQRVHGGEAGFCHVRNRTSGQTFHVMRTTALSLKEDVRFTCHLARAFTDFRVQSDAFRHDPHVAVALTEHRGIVIAVHGGVLASAYASIRQLRAIGCRLPIELWFMDNELSRNHVVLQTLQERFGPVTLRQVFDSRIEGFFVKIHALYYSSFTHVLLLDADNFAVKDPTFLFETDAFRDYGAVFWPDFWHPGNTIFNVHAQSLLWELLGVEYVGMLEQESGQVLVDRQRHVDVLDRLMFYATAKPRLMVKLQLVWGDKDLYRLAWTKAGKAFFFNGHRLPGSIGVVQPQRRRFCGMTMAQYDLEGRDILFLHRNTIKLKGDAQHEKRFWRHVQEYVPHWRHGEDTGDALAEDLLAVVQSFDGRRLFNETSCFGVKRFQEHPLVRMARVDHVAELASMEEIIIAYAAEAFQLMNGADAEPLPDT</sequence>
<dbReference type="GO" id="GO:0000139">
    <property type="term" value="C:Golgi membrane"/>
    <property type="evidence" value="ECO:0007669"/>
    <property type="project" value="UniProtKB-SubCell"/>
</dbReference>
<gene>
    <name evidence="12" type="ORF">N0F65_009765</name>
</gene>
<keyword evidence="7" id="KW-1133">Transmembrane helix</keyword>
<dbReference type="InterPro" id="IPR022751">
    <property type="entry name" value="Alpha_mannosyltransferase"/>
</dbReference>
<dbReference type="PANTHER" id="PTHR31646:SF1">
    <property type="entry name" value="ALPHA-1,2-MANNOSYLTRANSFERASE MNN2"/>
    <property type="match status" value="1"/>
</dbReference>
<evidence type="ECO:0000256" key="5">
    <source>
        <dbReference type="ARBA" id="ARBA00022692"/>
    </source>
</evidence>
<evidence type="ECO:0000256" key="7">
    <source>
        <dbReference type="ARBA" id="ARBA00022989"/>
    </source>
</evidence>
<dbReference type="Pfam" id="PF11051">
    <property type="entry name" value="Mannosyl_trans3"/>
    <property type="match status" value="2"/>
</dbReference>
<keyword evidence="5" id="KW-0812">Transmembrane</keyword>
<keyword evidence="13" id="KW-1185">Reference proteome</keyword>
<dbReference type="GO" id="GO:0046354">
    <property type="term" value="P:mannan biosynthetic process"/>
    <property type="evidence" value="ECO:0007669"/>
    <property type="project" value="TreeGrafter"/>
</dbReference>
<evidence type="ECO:0000256" key="10">
    <source>
        <dbReference type="ARBA" id="ARBA00037847"/>
    </source>
</evidence>
<evidence type="ECO:0000256" key="8">
    <source>
        <dbReference type="ARBA" id="ARBA00023034"/>
    </source>
</evidence>
<evidence type="ECO:0000313" key="12">
    <source>
        <dbReference type="EMBL" id="DAZ97497.1"/>
    </source>
</evidence>
<keyword evidence="9" id="KW-0472">Membrane</keyword>
<reference evidence="12" key="1">
    <citation type="submission" date="2022-11" db="EMBL/GenBank/DDBJ databases">
        <authorList>
            <person name="Morgan W.R."/>
            <person name="Tartar A."/>
        </authorList>
    </citation>
    <scope>NUCLEOTIDE SEQUENCE</scope>
    <source>
        <strain evidence="12">ARSEF 373</strain>
    </source>
</reference>
<dbReference type="EMBL" id="DAKRPA010000133">
    <property type="protein sequence ID" value="DAZ97497.1"/>
    <property type="molecule type" value="Genomic_DNA"/>
</dbReference>
<evidence type="ECO:0000256" key="1">
    <source>
        <dbReference type="ARBA" id="ARBA00004394"/>
    </source>
</evidence>
<feature type="region of interest" description="Disordered" evidence="11">
    <location>
        <begin position="1"/>
        <end position="35"/>
    </location>
</feature>
<evidence type="ECO:0000313" key="13">
    <source>
        <dbReference type="Proteomes" id="UP001146120"/>
    </source>
</evidence>
<protein>
    <submittedName>
        <fullName evidence="12">Uncharacterized protein</fullName>
    </submittedName>
</protein>
<evidence type="ECO:0000256" key="2">
    <source>
        <dbReference type="ARBA" id="ARBA00004606"/>
    </source>
</evidence>
<evidence type="ECO:0000256" key="6">
    <source>
        <dbReference type="ARBA" id="ARBA00022968"/>
    </source>
</evidence>
<accession>A0AAV2YWD7</accession>
<comment type="caution">
    <text evidence="12">The sequence shown here is derived from an EMBL/GenBank/DDBJ whole genome shotgun (WGS) entry which is preliminary data.</text>
</comment>
<keyword evidence="6" id="KW-0735">Signal-anchor</keyword>
<evidence type="ECO:0000256" key="9">
    <source>
        <dbReference type="ARBA" id="ARBA00023136"/>
    </source>
</evidence>
<keyword evidence="4" id="KW-0808">Transferase</keyword>
<organism evidence="12 13">
    <name type="scientific">Lagenidium giganteum</name>
    <dbReference type="NCBI Taxonomy" id="4803"/>
    <lineage>
        <taxon>Eukaryota</taxon>
        <taxon>Sar</taxon>
        <taxon>Stramenopiles</taxon>
        <taxon>Oomycota</taxon>
        <taxon>Peronosporomycetes</taxon>
        <taxon>Pythiales</taxon>
        <taxon>Pythiaceae</taxon>
    </lineage>
</organism>
<comment type="similarity">
    <text evidence="3">Belongs to the MNN1/MNT family.</text>
</comment>